<evidence type="ECO:0000256" key="1">
    <source>
        <dbReference type="ARBA" id="ARBA00009342"/>
    </source>
</evidence>
<evidence type="ECO:0000313" key="6">
    <source>
        <dbReference type="Proteomes" id="UP001152798"/>
    </source>
</evidence>
<keyword evidence="3" id="KW-0012">Acyltransferase</keyword>
<dbReference type="GO" id="GO:0008080">
    <property type="term" value="F:N-acetyltransferase activity"/>
    <property type="evidence" value="ECO:0007669"/>
    <property type="project" value="InterPro"/>
</dbReference>
<evidence type="ECO:0000313" key="5">
    <source>
        <dbReference type="EMBL" id="CAH1400507.1"/>
    </source>
</evidence>
<dbReference type="PANTHER" id="PTHR13256:SF16">
    <property type="entry name" value="ALPHA_BETA-TUBULIN-N-ACETYLTRANSFERASE 9"/>
    <property type="match status" value="1"/>
</dbReference>
<dbReference type="InterPro" id="IPR016181">
    <property type="entry name" value="Acyl_CoA_acyltransferase"/>
</dbReference>
<name>A0A9P0HEQ0_NEZVI</name>
<keyword evidence="6" id="KW-1185">Reference proteome</keyword>
<reference evidence="5" key="1">
    <citation type="submission" date="2022-01" db="EMBL/GenBank/DDBJ databases">
        <authorList>
            <person name="King R."/>
        </authorList>
    </citation>
    <scope>NUCLEOTIDE SEQUENCE</scope>
</reference>
<dbReference type="Proteomes" id="UP001152798">
    <property type="component" value="Chromosome 4"/>
</dbReference>
<dbReference type="OrthoDB" id="5043642at2759"/>
<evidence type="ECO:0000256" key="3">
    <source>
        <dbReference type="ARBA" id="ARBA00023315"/>
    </source>
</evidence>
<dbReference type="AlphaFoldDB" id="A0A9P0HEQ0"/>
<feature type="domain" description="N-acetyltransferase" evidence="4">
    <location>
        <begin position="12"/>
        <end position="128"/>
    </location>
</feature>
<dbReference type="EMBL" id="OV725080">
    <property type="protein sequence ID" value="CAH1400507.1"/>
    <property type="molecule type" value="Genomic_DNA"/>
</dbReference>
<sequence length="170" mass="19575">MESEELRKQTASERLSLEEEYEMQQTWLNDEEKCTFIVLDKKLMEESNNEIVSMIGDANLYIRKDGENVIGEIGLMIAEPSFRSCGRGSEAALFILRYGVENIGVNKYLAVISSDNKTSINLFGKFNFVKENESEVFQEVTLSRKVDSEWSSWLRTQTQSYTIEPTEPNF</sequence>
<dbReference type="SUPFAM" id="SSF55729">
    <property type="entry name" value="Acyl-CoA N-acyltransferases (Nat)"/>
    <property type="match status" value="1"/>
</dbReference>
<organism evidence="5 6">
    <name type="scientific">Nezara viridula</name>
    <name type="common">Southern green stink bug</name>
    <name type="synonym">Cimex viridulus</name>
    <dbReference type="NCBI Taxonomy" id="85310"/>
    <lineage>
        <taxon>Eukaryota</taxon>
        <taxon>Metazoa</taxon>
        <taxon>Ecdysozoa</taxon>
        <taxon>Arthropoda</taxon>
        <taxon>Hexapoda</taxon>
        <taxon>Insecta</taxon>
        <taxon>Pterygota</taxon>
        <taxon>Neoptera</taxon>
        <taxon>Paraneoptera</taxon>
        <taxon>Hemiptera</taxon>
        <taxon>Heteroptera</taxon>
        <taxon>Panheteroptera</taxon>
        <taxon>Pentatomomorpha</taxon>
        <taxon>Pentatomoidea</taxon>
        <taxon>Pentatomidae</taxon>
        <taxon>Pentatominae</taxon>
        <taxon>Nezara</taxon>
    </lineage>
</organism>
<protein>
    <recommendedName>
        <fullName evidence="4">N-acetyltransferase domain-containing protein</fullName>
    </recommendedName>
</protein>
<gene>
    <name evidence="5" type="ORF">NEZAVI_LOCUS9729</name>
</gene>
<dbReference type="InterPro" id="IPR000182">
    <property type="entry name" value="GNAT_dom"/>
</dbReference>
<evidence type="ECO:0000256" key="2">
    <source>
        <dbReference type="ARBA" id="ARBA00022679"/>
    </source>
</evidence>
<dbReference type="InterPro" id="IPR039135">
    <property type="entry name" value="NAT9-like"/>
</dbReference>
<evidence type="ECO:0000259" key="4">
    <source>
        <dbReference type="Pfam" id="PF13302"/>
    </source>
</evidence>
<proteinExistence type="inferred from homology"/>
<dbReference type="Pfam" id="PF13302">
    <property type="entry name" value="Acetyltransf_3"/>
    <property type="match status" value="1"/>
</dbReference>
<keyword evidence="2" id="KW-0808">Transferase</keyword>
<dbReference type="PANTHER" id="PTHR13256">
    <property type="entry name" value="N-ACETYLTRANSFERASE 9"/>
    <property type="match status" value="1"/>
</dbReference>
<dbReference type="Gene3D" id="3.40.630.30">
    <property type="match status" value="1"/>
</dbReference>
<comment type="similarity">
    <text evidence="1">Belongs to the acetyltransferase family. GNAT subfamily.</text>
</comment>
<accession>A0A9P0HEQ0</accession>